<feature type="compositionally biased region" description="Low complexity" evidence="2">
    <location>
        <begin position="268"/>
        <end position="277"/>
    </location>
</feature>
<gene>
    <name evidence="5" type="ORF">HannXRQ_Chr14g0439011</name>
    <name evidence="4" type="ORF">HanXRQr2_Chr14g0640221</name>
</gene>
<feature type="compositionally biased region" description="Polar residues" evidence="2">
    <location>
        <begin position="479"/>
        <end position="494"/>
    </location>
</feature>
<feature type="region of interest" description="Disordered" evidence="2">
    <location>
        <begin position="466"/>
        <end position="542"/>
    </location>
</feature>
<name>A0A251SH02_HELAN</name>
<feature type="compositionally biased region" description="Basic and acidic residues" evidence="2">
    <location>
        <begin position="304"/>
        <end position="317"/>
    </location>
</feature>
<dbReference type="EMBL" id="MNCJ02000329">
    <property type="protein sequence ID" value="KAF5768750.1"/>
    <property type="molecule type" value="Genomic_DNA"/>
</dbReference>
<keyword evidence="1" id="KW-0479">Metal-binding</keyword>
<evidence type="ECO:0000256" key="2">
    <source>
        <dbReference type="SAM" id="MobiDB-lite"/>
    </source>
</evidence>
<keyword evidence="1" id="KW-0863">Zinc-finger</keyword>
<dbReference type="GO" id="GO:0008270">
    <property type="term" value="F:zinc ion binding"/>
    <property type="evidence" value="ECO:0007669"/>
    <property type="project" value="UniProtKB-KW"/>
</dbReference>
<feature type="compositionally biased region" description="Basic and acidic residues" evidence="2">
    <location>
        <begin position="466"/>
        <end position="478"/>
    </location>
</feature>
<feature type="compositionally biased region" description="Low complexity" evidence="2">
    <location>
        <begin position="140"/>
        <end position="175"/>
    </location>
</feature>
<feature type="compositionally biased region" description="Polar residues" evidence="2">
    <location>
        <begin position="750"/>
        <end position="785"/>
    </location>
</feature>
<feature type="region of interest" description="Disordered" evidence="2">
    <location>
        <begin position="201"/>
        <end position="225"/>
    </location>
</feature>
<evidence type="ECO:0000259" key="3">
    <source>
        <dbReference type="PROSITE" id="PS50089"/>
    </source>
</evidence>
<dbReference type="CDD" id="cd16647">
    <property type="entry name" value="mRING-HC-C3HC5_NEU1"/>
    <property type="match status" value="1"/>
</dbReference>
<feature type="region of interest" description="Disordered" evidence="2">
    <location>
        <begin position="240"/>
        <end position="317"/>
    </location>
</feature>
<feature type="compositionally biased region" description="Polar residues" evidence="2">
    <location>
        <begin position="521"/>
        <end position="534"/>
    </location>
</feature>
<dbReference type="Proteomes" id="UP000215914">
    <property type="component" value="Chromosome 14"/>
</dbReference>
<reference evidence="5" key="2">
    <citation type="submission" date="2017-02" db="EMBL/GenBank/DDBJ databases">
        <title>Sunflower complete genome.</title>
        <authorList>
            <person name="Langlade N."/>
            <person name="Munos S."/>
        </authorList>
    </citation>
    <scope>NUCLEOTIDE SEQUENCE [LARGE SCALE GENOMIC DNA]</scope>
    <source>
        <tissue evidence="5">Leaves</tissue>
    </source>
</reference>
<reference evidence="4" key="3">
    <citation type="submission" date="2020-06" db="EMBL/GenBank/DDBJ databases">
        <title>Helianthus annuus Genome sequencing and assembly Release 2.</title>
        <authorList>
            <person name="Gouzy J."/>
            <person name="Langlade N."/>
            <person name="Munos S."/>
        </authorList>
    </citation>
    <scope>NUCLEOTIDE SEQUENCE</scope>
    <source>
        <tissue evidence="4">Leaves</tissue>
    </source>
</reference>
<dbReference type="AlphaFoldDB" id="A0A251SH02"/>
<feature type="region of interest" description="Disordered" evidence="2">
    <location>
        <begin position="549"/>
        <end position="568"/>
    </location>
</feature>
<feature type="compositionally biased region" description="Polar residues" evidence="2">
    <location>
        <begin position="70"/>
        <end position="83"/>
    </location>
</feature>
<dbReference type="Gene3D" id="3.30.40.10">
    <property type="entry name" value="Zinc/RING finger domain, C3HC4 (zinc finger)"/>
    <property type="match status" value="1"/>
</dbReference>
<dbReference type="EMBL" id="CM007903">
    <property type="protein sequence ID" value="OTF97832.1"/>
    <property type="molecule type" value="Genomic_DNA"/>
</dbReference>
<reference evidence="4 6" key="1">
    <citation type="journal article" date="2017" name="Nature">
        <title>The sunflower genome provides insights into oil metabolism, flowering and Asterid evolution.</title>
        <authorList>
            <person name="Badouin H."/>
            <person name="Gouzy J."/>
            <person name="Grassa C.J."/>
            <person name="Murat F."/>
            <person name="Staton S.E."/>
            <person name="Cottret L."/>
            <person name="Lelandais-Briere C."/>
            <person name="Owens G.L."/>
            <person name="Carrere S."/>
            <person name="Mayjonade B."/>
            <person name="Legrand L."/>
            <person name="Gill N."/>
            <person name="Kane N.C."/>
            <person name="Bowers J.E."/>
            <person name="Hubner S."/>
            <person name="Bellec A."/>
            <person name="Berard A."/>
            <person name="Berges H."/>
            <person name="Blanchet N."/>
            <person name="Boniface M.C."/>
            <person name="Brunel D."/>
            <person name="Catrice O."/>
            <person name="Chaidir N."/>
            <person name="Claudel C."/>
            <person name="Donnadieu C."/>
            <person name="Faraut T."/>
            <person name="Fievet G."/>
            <person name="Helmstetter N."/>
            <person name="King M."/>
            <person name="Knapp S.J."/>
            <person name="Lai Z."/>
            <person name="Le Paslier M.C."/>
            <person name="Lippi Y."/>
            <person name="Lorenzon L."/>
            <person name="Mandel J.R."/>
            <person name="Marage G."/>
            <person name="Marchand G."/>
            <person name="Marquand E."/>
            <person name="Bret-Mestries E."/>
            <person name="Morien E."/>
            <person name="Nambeesan S."/>
            <person name="Nguyen T."/>
            <person name="Pegot-Espagnet P."/>
            <person name="Pouilly N."/>
            <person name="Raftis F."/>
            <person name="Sallet E."/>
            <person name="Schiex T."/>
            <person name="Thomas J."/>
            <person name="Vandecasteele C."/>
            <person name="Vares D."/>
            <person name="Vear F."/>
            <person name="Vautrin S."/>
            <person name="Crespi M."/>
            <person name="Mangin B."/>
            <person name="Burke J.M."/>
            <person name="Salse J."/>
            <person name="Munos S."/>
            <person name="Vincourt P."/>
            <person name="Rieseberg L.H."/>
            <person name="Langlade N.B."/>
        </authorList>
    </citation>
    <scope>NUCLEOTIDE SEQUENCE [LARGE SCALE GENOMIC DNA]</scope>
    <source>
        <strain evidence="6">cv. SF193</strain>
        <tissue evidence="4">Leaves</tissue>
    </source>
</reference>
<dbReference type="PANTHER" id="PTHR47820">
    <property type="entry name" value="BNAC05G24000D PROTEIN"/>
    <property type="match status" value="1"/>
</dbReference>
<feature type="region of interest" description="Disordered" evidence="2">
    <location>
        <begin position="140"/>
        <end position="179"/>
    </location>
</feature>
<keyword evidence="1" id="KW-0862">Zinc</keyword>
<dbReference type="Gramene" id="mRNA:HanXRQr2_Chr14g0640221">
    <property type="protein sequence ID" value="mRNA:HanXRQr2_Chr14g0640221"/>
    <property type="gene ID" value="HanXRQr2_Chr14g0640221"/>
</dbReference>
<evidence type="ECO:0000313" key="6">
    <source>
        <dbReference type="Proteomes" id="UP000215914"/>
    </source>
</evidence>
<dbReference type="PROSITE" id="PS50089">
    <property type="entry name" value="ZF_RING_2"/>
    <property type="match status" value="1"/>
</dbReference>
<evidence type="ECO:0000256" key="1">
    <source>
        <dbReference type="PROSITE-ProRule" id="PRU00175"/>
    </source>
</evidence>
<feature type="compositionally biased region" description="Acidic residues" evidence="2">
    <location>
        <begin position="557"/>
        <end position="568"/>
    </location>
</feature>
<dbReference type="PANTHER" id="PTHR47820:SF3">
    <property type="entry name" value="OS07G0499800 PROTEIN"/>
    <property type="match status" value="1"/>
</dbReference>
<dbReference type="InterPro" id="IPR001841">
    <property type="entry name" value="Znf_RING"/>
</dbReference>
<protein>
    <submittedName>
        <fullName evidence="5">Putative zinc finger, RING/FYVE/PHD-type</fullName>
    </submittedName>
    <submittedName>
        <fullName evidence="4">Transcription factor interactor and regulator CCHC(Zn) family</fullName>
    </submittedName>
</protein>
<dbReference type="SUPFAM" id="SSF57850">
    <property type="entry name" value="RING/U-box"/>
    <property type="match status" value="1"/>
</dbReference>
<feature type="domain" description="RING-type" evidence="3">
    <location>
        <begin position="856"/>
        <end position="895"/>
    </location>
</feature>
<dbReference type="InterPro" id="IPR013083">
    <property type="entry name" value="Znf_RING/FYVE/PHD"/>
</dbReference>
<proteinExistence type="predicted"/>
<feature type="compositionally biased region" description="Basic and acidic residues" evidence="2">
    <location>
        <begin position="251"/>
        <end position="265"/>
    </location>
</feature>
<dbReference type="Pfam" id="PF13920">
    <property type="entry name" value="zf-C3HC4_3"/>
    <property type="match status" value="1"/>
</dbReference>
<keyword evidence="6" id="KW-1185">Reference proteome</keyword>
<feature type="region of interest" description="Disordered" evidence="2">
    <location>
        <begin position="749"/>
        <end position="785"/>
    </location>
</feature>
<sequence>MYILMASMQIEVAASSSPFSYVSLRDHKRSANIMGYVNSQRASKNKSVDKDVDSSWLPSQSSKTDDSWLPTISHSSTHVTSESKGSRKVENDVDDSWLPAIGESNGKYGTNANELENDIDYSWLPSTFIDNAKHIQKNGNINKNTTKIKTKNTNMSMNKNKNNSDSNNNSNSNNSLKKKSDNDHWALARKVVFQCDQQNQNDCSHLQHNDSRSKSRYVVESPTLSGVSSILQRWKDLDEVKNSNGNGKKSPSNDDGSRSTCKDNKNNTSHSSPTSSTIEDSDANIESNKASLSRWLSCPLPSRHNKDSNPDGAEKEKIRVVDIIKKISREEELAASHATGHENQSLPPIQTTLHHKQNEGEHKGIKHVKIPRHLIRGRQAFETFLIQMERDKHRELKWLVDRRAVSKFPHRGRIQSLLRFKLLRLGPEPKPEDKVHRYHVSKPLESNNCLDIMDLRERFNSGIEKGAIDSTKDQRNDLKNNTNNESPATTTSTKLVEFKTRTKTTTSNKKQEPQPEPEPMTPNQSTQHSTTSSKDVVHKAKFVDSYSSPITRKDDLHDDDDEEDEFYEDEGQFMSAKTSYSQMEDRNRNRRMQALESFHDWMTDSDLDDDESYDTQRFDTYYDWISHISRPKCDWEDMRQARYQEMLHDYSSANGDIQRLLERKSVSSFLQSSLCDRIEQLMVSRIQHSHAEVEKQGVVLRNKEELRKEVEHEDGSMLDEDCRSKIKTKCSDYVDQTVYSELSWRPNDAACNSDTTTTTSPSINRSLSSNQSHNNSTPRSSPAISHQTIEMELIYDLRGHMEQLHHEIKDLRKSIKTCVNMQVKLQHSFNQSVGAATTRSVQRKEMKPPGIVKHNCFICYDAQVDSLLYRCGHMCTCFKCALELQHTSEECPVCEAPIVDVVKAMCS</sequence>
<evidence type="ECO:0000313" key="4">
    <source>
        <dbReference type="EMBL" id="KAF5768750.1"/>
    </source>
</evidence>
<accession>A0A251SH02</accession>
<feature type="region of interest" description="Disordered" evidence="2">
    <location>
        <begin position="42"/>
        <end position="91"/>
    </location>
</feature>
<organism evidence="5 6">
    <name type="scientific">Helianthus annuus</name>
    <name type="common">Common sunflower</name>
    <dbReference type="NCBI Taxonomy" id="4232"/>
    <lineage>
        <taxon>Eukaryota</taxon>
        <taxon>Viridiplantae</taxon>
        <taxon>Streptophyta</taxon>
        <taxon>Embryophyta</taxon>
        <taxon>Tracheophyta</taxon>
        <taxon>Spermatophyta</taxon>
        <taxon>Magnoliopsida</taxon>
        <taxon>eudicotyledons</taxon>
        <taxon>Gunneridae</taxon>
        <taxon>Pentapetalae</taxon>
        <taxon>asterids</taxon>
        <taxon>campanulids</taxon>
        <taxon>Asterales</taxon>
        <taxon>Asteraceae</taxon>
        <taxon>Asteroideae</taxon>
        <taxon>Heliantheae alliance</taxon>
        <taxon>Heliantheae</taxon>
        <taxon>Helianthus</taxon>
    </lineage>
</organism>
<evidence type="ECO:0000313" key="5">
    <source>
        <dbReference type="EMBL" id="OTF97832.1"/>
    </source>
</evidence>
<dbReference type="FunCoup" id="A0A251SH02">
    <property type="interactions" value="63"/>
</dbReference>
<dbReference type="InParanoid" id="A0A251SH02"/>